<keyword evidence="2" id="KW-1185">Reference proteome</keyword>
<sequence>MELILWGNTCELPGHGVHRECSGAPCIREAAAAGEVGCHSGRPKSLECRGVSCPEGREGVNGQSGFGDV</sequence>
<dbReference type="Proteomes" id="UP001266305">
    <property type="component" value="Unassembled WGS sequence"/>
</dbReference>
<evidence type="ECO:0000313" key="1">
    <source>
        <dbReference type="EMBL" id="KAK2112354.1"/>
    </source>
</evidence>
<reference evidence="1 2" key="1">
    <citation type="submission" date="2023-05" db="EMBL/GenBank/DDBJ databases">
        <title>B98-5 Cell Line De Novo Hybrid Assembly: An Optical Mapping Approach.</title>
        <authorList>
            <person name="Kananen K."/>
            <person name="Auerbach J.A."/>
            <person name="Kautto E."/>
            <person name="Blachly J.S."/>
        </authorList>
    </citation>
    <scope>NUCLEOTIDE SEQUENCE [LARGE SCALE GENOMIC DNA]</scope>
    <source>
        <strain evidence="1">B95-8</strain>
        <tissue evidence="1">Cell line</tissue>
    </source>
</reference>
<gene>
    <name evidence="1" type="ORF">P7K49_012101</name>
</gene>
<comment type="caution">
    <text evidence="1">The sequence shown here is derived from an EMBL/GenBank/DDBJ whole genome shotgun (WGS) entry which is preliminary data.</text>
</comment>
<protein>
    <submittedName>
        <fullName evidence="1">Uncharacterized protein</fullName>
    </submittedName>
</protein>
<accession>A0ABQ9VSJ9</accession>
<evidence type="ECO:0000313" key="2">
    <source>
        <dbReference type="Proteomes" id="UP001266305"/>
    </source>
</evidence>
<name>A0ABQ9VSJ9_SAGOE</name>
<organism evidence="1 2">
    <name type="scientific">Saguinus oedipus</name>
    <name type="common">Cotton-top tamarin</name>
    <name type="synonym">Oedipomidas oedipus</name>
    <dbReference type="NCBI Taxonomy" id="9490"/>
    <lineage>
        <taxon>Eukaryota</taxon>
        <taxon>Metazoa</taxon>
        <taxon>Chordata</taxon>
        <taxon>Craniata</taxon>
        <taxon>Vertebrata</taxon>
        <taxon>Euteleostomi</taxon>
        <taxon>Mammalia</taxon>
        <taxon>Eutheria</taxon>
        <taxon>Euarchontoglires</taxon>
        <taxon>Primates</taxon>
        <taxon>Haplorrhini</taxon>
        <taxon>Platyrrhini</taxon>
        <taxon>Cebidae</taxon>
        <taxon>Callitrichinae</taxon>
        <taxon>Saguinus</taxon>
    </lineage>
</organism>
<dbReference type="EMBL" id="JASSZA010000005">
    <property type="protein sequence ID" value="KAK2112354.1"/>
    <property type="molecule type" value="Genomic_DNA"/>
</dbReference>
<proteinExistence type="predicted"/>